<comment type="caution">
    <text evidence="10">The sequence shown here is derived from an EMBL/GenBank/DDBJ whole genome shotgun (WGS) entry which is preliminary data.</text>
</comment>
<dbReference type="AlphaFoldDB" id="A0A9P6BZJ6"/>
<dbReference type="InterPro" id="IPR012340">
    <property type="entry name" value="NA-bd_OB-fold"/>
</dbReference>
<keyword evidence="5" id="KW-0779">Telomere</keyword>
<feature type="coiled-coil region" evidence="8">
    <location>
        <begin position="416"/>
        <end position="443"/>
    </location>
</feature>
<evidence type="ECO:0000313" key="10">
    <source>
        <dbReference type="EMBL" id="KAF9446331.1"/>
    </source>
</evidence>
<sequence>DWTTTVYLRDPGLFEMGPSSDFSVVFFQKHFVEWLPQPKEGDILVLRDVRLQDWQGGISGIGYHDRVQWALYSVGQGCFVRPHTGNAPEDQELVDGGRRHTPFLQATEPEERYCRRLAEWWKQKTAGSAEATGQVFQLGGDIFGSGRRKHRQQLLLCDAGPGVEPDGYFDCVFEVLHIFENDNKVYSLYVTDYTKNSAVSPCQAQWCPSGLNDYVVKFELWDAAATLAESLKLGSYWQVRNARMTYDRNGHVEGKLVERKAGEVDVEDKYPPLEALLKRKEEWQKRNDKKSNVFRHGLLRDAQDGQYITCTVELLHITKRGPDGKYLHVTDYTAHPELSSYRYGESWSQGLEGRIVSILLRDAQEQHANTLRVGAFLTVKNLRLRDSKIKMRFQGELGGQEVLIHPLNSKHPNDDLQALFKRKAEYEKEKDDRKQELESKRHKALAFAAKANSTIQELATNPKEHLKARVIARVTNYYPHSPTEWIRTYCSKCKQKIPDGKKACHHCQDIEHEYVQHKFELMLRIEDREGDQMDVLLKDECEFLHGLEIGDWIQRPGVVSEFVQRLRPLLGNAPEKQTDYDEIVTDTDFVRLIIGRYRSSESGVISILLAVEN</sequence>
<evidence type="ECO:0000256" key="8">
    <source>
        <dbReference type="SAM" id="Coils"/>
    </source>
</evidence>
<dbReference type="Pfam" id="PF16686">
    <property type="entry name" value="POT1PC"/>
    <property type="match status" value="2"/>
</dbReference>
<dbReference type="InterPro" id="IPR028389">
    <property type="entry name" value="POT1"/>
</dbReference>
<dbReference type="OrthoDB" id="2186770at2759"/>
<keyword evidence="7" id="KW-0539">Nucleus</keyword>
<evidence type="ECO:0000256" key="5">
    <source>
        <dbReference type="ARBA" id="ARBA00022895"/>
    </source>
</evidence>
<proteinExistence type="inferred from homology"/>
<comment type="subcellular location">
    <subcellularLocation>
        <location evidence="2">Chromosome</location>
        <location evidence="2">Telomere</location>
    </subcellularLocation>
    <subcellularLocation>
        <location evidence="1">Nucleus</location>
    </subcellularLocation>
</comment>
<keyword evidence="4" id="KW-0158">Chromosome</keyword>
<evidence type="ECO:0000256" key="2">
    <source>
        <dbReference type="ARBA" id="ARBA00004574"/>
    </source>
</evidence>
<dbReference type="PANTHER" id="PTHR14513">
    <property type="entry name" value="PROTECTION OF TELOMERES 1"/>
    <property type="match status" value="1"/>
</dbReference>
<reference evidence="10" key="1">
    <citation type="submission" date="2020-11" db="EMBL/GenBank/DDBJ databases">
        <authorList>
            <consortium name="DOE Joint Genome Institute"/>
            <person name="Ahrendt S."/>
            <person name="Riley R."/>
            <person name="Andreopoulos W."/>
            <person name="Labutti K."/>
            <person name="Pangilinan J."/>
            <person name="Ruiz-Duenas F.J."/>
            <person name="Barrasa J.M."/>
            <person name="Sanchez-Garcia M."/>
            <person name="Camarero S."/>
            <person name="Miyauchi S."/>
            <person name="Serrano A."/>
            <person name="Linde D."/>
            <person name="Babiker R."/>
            <person name="Drula E."/>
            <person name="Ayuso-Fernandez I."/>
            <person name="Pacheco R."/>
            <person name="Padilla G."/>
            <person name="Ferreira P."/>
            <person name="Barriuso J."/>
            <person name="Kellner H."/>
            <person name="Castanera R."/>
            <person name="Alfaro M."/>
            <person name="Ramirez L."/>
            <person name="Pisabarro A.G."/>
            <person name="Kuo A."/>
            <person name="Tritt A."/>
            <person name="Lipzen A."/>
            <person name="He G."/>
            <person name="Yan M."/>
            <person name="Ng V."/>
            <person name="Cullen D."/>
            <person name="Martin F."/>
            <person name="Rosso M.-N."/>
            <person name="Henrissat B."/>
            <person name="Hibbett D."/>
            <person name="Martinez A.T."/>
            <person name="Grigoriev I.V."/>
        </authorList>
    </citation>
    <scope>NUCLEOTIDE SEQUENCE</scope>
    <source>
        <strain evidence="10">MF-IS2</strain>
    </source>
</reference>
<feature type="domain" description="Protection of telomeres protein 1 ssDNA-binding" evidence="9">
    <location>
        <begin position="163"/>
        <end position="285"/>
    </location>
</feature>
<evidence type="ECO:0000313" key="11">
    <source>
        <dbReference type="Proteomes" id="UP000807342"/>
    </source>
</evidence>
<feature type="domain" description="Protection of telomeres protein 1 ssDNA-binding" evidence="9">
    <location>
        <begin position="298"/>
        <end position="429"/>
    </location>
</feature>
<dbReference type="Proteomes" id="UP000807342">
    <property type="component" value="Unassembled WGS sequence"/>
</dbReference>
<feature type="non-terminal residue" evidence="10">
    <location>
        <position position="1"/>
    </location>
</feature>
<evidence type="ECO:0000256" key="4">
    <source>
        <dbReference type="ARBA" id="ARBA00022454"/>
    </source>
</evidence>
<dbReference type="GO" id="GO:0032210">
    <property type="term" value="P:regulation of telomere maintenance via telomerase"/>
    <property type="evidence" value="ECO:0007669"/>
    <property type="project" value="TreeGrafter"/>
</dbReference>
<evidence type="ECO:0000256" key="3">
    <source>
        <dbReference type="ARBA" id="ARBA00008442"/>
    </source>
</evidence>
<evidence type="ECO:0000259" key="9">
    <source>
        <dbReference type="Pfam" id="PF16686"/>
    </source>
</evidence>
<keyword evidence="6" id="KW-0238">DNA-binding</keyword>
<dbReference type="GO" id="GO:0000783">
    <property type="term" value="C:nuclear telomere cap complex"/>
    <property type="evidence" value="ECO:0007669"/>
    <property type="project" value="TreeGrafter"/>
</dbReference>
<organism evidence="10 11">
    <name type="scientific">Macrolepiota fuliginosa MF-IS2</name>
    <dbReference type="NCBI Taxonomy" id="1400762"/>
    <lineage>
        <taxon>Eukaryota</taxon>
        <taxon>Fungi</taxon>
        <taxon>Dikarya</taxon>
        <taxon>Basidiomycota</taxon>
        <taxon>Agaricomycotina</taxon>
        <taxon>Agaricomycetes</taxon>
        <taxon>Agaricomycetidae</taxon>
        <taxon>Agaricales</taxon>
        <taxon>Agaricineae</taxon>
        <taxon>Agaricaceae</taxon>
        <taxon>Macrolepiota</taxon>
    </lineage>
</organism>
<dbReference type="InterPro" id="IPR032042">
    <property type="entry name" value="POT1PC"/>
</dbReference>
<dbReference type="Gene3D" id="2.40.50.140">
    <property type="entry name" value="Nucleic acid-binding proteins"/>
    <property type="match status" value="3"/>
</dbReference>
<evidence type="ECO:0000256" key="7">
    <source>
        <dbReference type="ARBA" id="ARBA00023242"/>
    </source>
</evidence>
<keyword evidence="11" id="KW-1185">Reference proteome</keyword>
<name>A0A9P6BZJ6_9AGAR</name>
<dbReference type="GO" id="GO:0098505">
    <property type="term" value="F:G-rich strand telomeric DNA binding"/>
    <property type="evidence" value="ECO:0007669"/>
    <property type="project" value="TreeGrafter"/>
</dbReference>
<evidence type="ECO:0000256" key="6">
    <source>
        <dbReference type="ARBA" id="ARBA00023125"/>
    </source>
</evidence>
<dbReference type="EMBL" id="MU151251">
    <property type="protein sequence ID" value="KAF9446331.1"/>
    <property type="molecule type" value="Genomic_DNA"/>
</dbReference>
<keyword evidence="8" id="KW-0175">Coiled coil</keyword>
<gene>
    <name evidence="10" type="ORF">P691DRAFT_673854</name>
</gene>
<dbReference type="GO" id="GO:0016233">
    <property type="term" value="P:telomere capping"/>
    <property type="evidence" value="ECO:0007669"/>
    <property type="project" value="TreeGrafter"/>
</dbReference>
<dbReference type="GO" id="GO:0010521">
    <property type="term" value="F:telomerase inhibitor activity"/>
    <property type="evidence" value="ECO:0007669"/>
    <property type="project" value="TreeGrafter"/>
</dbReference>
<dbReference type="SUPFAM" id="SSF50249">
    <property type="entry name" value="Nucleic acid-binding proteins"/>
    <property type="match status" value="3"/>
</dbReference>
<comment type="similarity">
    <text evidence="3">Belongs to the telombin family.</text>
</comment>
<protein>
    <recommendedName>
        <fullName evidence="9">Protection of telomeres protein 1 ssDNA-binding domain-containing protein</fullName>
    </recommendedName>
</protein>
<accession>A0A9P6BZJ6</accession>
<dbReference type="PANTHER" id="PTHR14513:SF0">
    <property type="entry name" value="PROTECTION OF TELOMERES PROTEIN 1"/>
    <property type="match status" value="1"/>
</dbReference>
<evidence type="ECO:0000256" key="1">
    <source>
        <dbReference type="ARBA" id="ARBA00004123"/>
    </source>
</evidence>